<organism evidence="2 3">
    <name type="scientific">Hymenobacter glaciei</name>
    <dbReference type="NCBI Taxonomy" id="877209"/>
    <lineage>
        <taxon>Bacteria</taxon>
        <taxon>Pseudomonadati</taxon>
        <taxon>Bacteroidota</taxon>
        <taxon>Cytophagia</taxon>
        <taxon>Cytophagales</taxon>
        <taxon>Hymenobacteraceae</taxon>
        <taxon>Hymenobacter</taxon>
    </lineage>
</organism>
<dbReference type="RefSeq" id="WP_345052148.1">
    <property type="nucleotide sequence ID" value="NZ_BAABDK010000011.1"/>
</dbReference>
<comment type="caution">
    <text evidence="2">The sequence shown here is derived from an EMBL/GenBank/DDBJ whole genome shotgun (WGS) entry which is preliminary data.</text>
</comment>
<evidence type="ECO:0000256" key="1">
    <source>
        <dbReference type="SAM" id="MobiDB-lite"/>
    </source>
</evidence>
<evidence type="ECO:0000313" key="3">
    <source>
        <dbReference type="Proteomes" id="UP001501469"/>
    </source>
</evidence>
<sequence length="260" mass="27884">MKQPSRPPHELDVAGVLTPTEFNTAADLWRSIRQAGGRELTNCLLPSGVANRLPAVYFPVMQVVELVSAVGVQSIRARFVVLRDEKNHPHFSVVMYAAGANDTVLSSYYLATRYWSSKPGTSVAYSGPMAPKYSRDAPKHALPVALANYWVGNWGNAVRYPTSPALFTSAGQPLHGYNFALSDLMDPLRGLGEFKDQVLAMSFGLHTFLNSNGTIDAPVATLGLMLRMVNTSAKDEAGVGDEAGAGDDAYDVGTPCPPAP</sequence>
<proteinExistence type="predicted"/>
<dbReference type="EMBL" id="BAABDK010000011">
    <property type="protein sequence ID" value="GAA4031132.1"/>
    <property type="molecule type" value="Genomic_DNA"/>
</dbReference>
<name>A0ABP7TTN5_9BACT</name>
<feature type="region of interest" description="Disordered" evidence="1">
    <location>
        <begin position="238"/>
        <end position="260"/>
    </location>
</feature>
<gene>
    <name evidence="2" type="ORF">GCM10022409_14210</name>
</gene>
<accession>A0ABP7TTN5</accession>
<reference evidence="3" key="1">
    <citation type="journal article" date="2019" name="Int. J. Syst. Evol. Microbiol.">
        <title>The Global Catalogue of Microorganisms (GCM) 10K type strain sequencing project: providing services to taxonomists for standard genome sequencing and annotation.</title>
        <authorList>
            <consortium name="The Broad Institute Genomics Platform"/>
            <consortium name="The Broad Institute Genome Sequencing Center for Infectious Disease"/>
            <person name="Wu L."/>
            <person name="Ma J."/>
        </authorList>
    </citation>
    <scope>NUCLEOTIDE SEQUENCE [LARGE SCALE GENOMIC DNA]</scope>
    <source>
        <strain evidence="3">JCM 17225</strain>
    </source>
</reference>
<evidence type="ECO:0000313" key="2">
    <source>
        <dbReference type="EMBL" id="GAA4031132.1"/>
    </source>
</evidence>
<protein>
    <submittedName>
        <fullName evidence="2">Uncharacterized protein</fullName>
    </submittedName>
</protein>
<dbReference type="Proteomes" id="UP001501469">
    <property type="component" value="Unassembled WGS sequence"/>
</dbReference>
<keyword evidence="3" id="KW-1185">Reference proteome</keyword>